<feature type="domain" description="FAD/NAD(P)-binding" evidence="2">
    <location>
        <begin position="7"/>
        <end position="300"/>
    </location>
</feature>
<dbReference type="Gene3D" id="1.10.10.1100">
    <property type="entry name" value="BFD-like [2Fe-2S]-binding domain"/>
    <property type="match status" value="1"/>
</dbReference>
<dbReference type="InterPro" id="IPR017224">
    <property type="entry name" value="Opine_Oxase_asu/HCN_bsu"/>
</dbReference>
<name>A0A1N6KI51_9BURK</name>
<proteinExistence type="predicted"/>
<dbReference type="Gene3D" id="3.50.50.60">
    <property type="entry name" value="FAD/NAD(P)-binding domain"/>
    <property type="match status" value="3"/>
</dbReference>
<accession>A0A1N6KI51</accession>
<dbReference type="InterPro" id="IPR041854">
    <property type="entry name" value="BFD-like_2Fe2S-bd_dom_sf"/>
</dbReference>
<reference evidence="3 4" key="1">
    <citation type="submission" date="2016-11" db="EMBL/GenBank/DDBJ databases">
        <authorList>
            <person name="Jaros S."/>
            <person name="Januszkiewicz K."/>
            <person name="Wedrychowicz H."/>
        </authorList>
    </citation>
    <scope>NUCLEOTIDE SEQUENCE [LARGE SCALE GENOMIC DNA]</scope>
    <source>
        <strain evidence="3 4">GAS86</strain>
    </source>
</reference>
<dbReference type="InterPro" id="IPR023753">
    <property type="entry name" value="FAD/NAD-binding_dom"/>
</dbReference>
<protein>
    <submittedName>
        <fullName evidence="3">NADPH-dependent 2,4-dienoyl-CoA reductase, sulfur reductase</fullName>
    </submittedName>
</protein>
<evidence type="ECO:0000313" key="3">
    <source>
        <dbReference type="EMBL" id="SIO56228.1"/>
    </source>
</evidence>
<dbReference type="AlphaFoldDB" id="A0A1N6KI51"/>
<sequence>MSVDQHYDVVVAGAGPAGLNAARAAAQKGARVAVFDDNPCVGGQVWRQGPGHAPQAPLSEVDAALRKHPNVTVWSSSRVVAPLGPRALLLESAGHGGVCVSYDQLILATGARERLLPFAGWTLPGVTGAGALQALIKGGTPVRGERVVIAGSGPLLLAALATARAAGAHVVAVVEQAPALALARFVASLAATPSKLLQAAQLTRGGAGLPYWTSSVVREARGAGRVEQATIVRGTREVTLACDRIACGYGLVPNVTLAQALGCALDEHGAIRVDDMQRTSVEGVLAAGECTGIGGMELARVEGALAGCIASGDATLDLRALRAQRQRWQRFAQRVETTFALGDAARALPADETILCRCEDVTLGEVRVHRDWRDAKLHTRCGMGACQGRICGTAASTYFGWQTAQPRPPFHPAQIGTLIKAADWVASPSSTP</sequence>
<dbReference type="GO" id="GO:0016491">
    <property type="term" value="F:oxidoreductase activity"/>
    <property type="evidence" value="ECO:0007669"/>
    <property type="project" value="UniProtKB-KW"/>
</dbReference>
<evidence type="ECO:0000313" key="4">
    <source>
        <dbReference type="Proteomes" id="UP000184693"/>
    </source>
</evidence>
<evidence type="ECO:0000259" key="2">
    <source>
        <dbReference type="Pfam" id="PF07992"/>
    </source>
</evidence>
<dbReference type="PRINTS" id="PR00411">
    <property type="entry name" value="PNDRDTASEI"/>
</dbReference>
<dbReference type="SUPFAM" id="SSF51905">
    <property type="entry name" value="FAD/NAD(P)-binding domain"/>
    <property type="match status" value="1"/>
</dbReference>
<dbReference type="InterPro" id="IPR036188">
    <property type="entry name" value="FAD/NAD-bd_sf"/>
</dbReference>
<dbReference type="PANTHER" id="PTHR42949:SF3">
    <property type="entry name" value="ANAEROBIC GLYCEROL-3-PHOSPHATE DEHYDROGENASE SUBUNIT B"/>
    <property type="match status" value="1"/>
</dbReference>
<gene>
    <name evidence="3" type="ORF">SAMN05444168_7257</name>
</gene>
<dbReference type="InterPro" id="IPR051691">
    <property type="entry name" value="Metab_Enz_Cyan_OpOx_G3PDH"/>
</dbReference>
<dbReference type="PANTHER" id="PTHR42949">
    <property type="entry name" value="ANAEROBIC GLYCEROL-3-PHOSPHATE DEHYDROGENASE SUBUNIT B"/>
    <property type="match status" value="1"/>
</dbReference>
<dbReference type="PIRSF" id="PIRSF037495">
    <property type="entry name" value="Opine_OX_OoxA/HcnB"/>
    <property type="match status" value="1"/>
</dbReference>
<dbReference type="Pfam" id="PF07992">
    <property type="entry name" value="Pyr_redox_2"/>
    <property type="match status" value="1"/>
</dbReference>
<keyword evidence="1" id="KW-0560">Oxidoreductase</keyword>
<evidence type="ECO:0000256" key="1">
    <source>
        <dbReference type="ARBA" id="ARBA00023002"/>
    </source>
</evidence>
<organism evidence="3 4">
    <name type="scientific">Paraburkholderia phenazinium</name>
    <dbReference type="NCBI Taxonomy" id="60549"/>
    <lineage>
        <taxon>Bacteria</taxon>
        <taxon>Pseudomonadati</taxon>
        <taxon>Pseudomonadota</taxon>
        <taxon>Betaproteobacteria</taxon>
        <taxon>Burkholderiales</taxon>
        <taxon>Burkholderiaceae</taxon>
        <taxon>Paraburkholderia</taxon>
    </lineage>
</organism>
<dbReference type="EMBL" id="FSRM01000002">
    <property type="protein sequence ID" value="SIO56228.1"/>
    <property type="molecule type" value="Genomic_DNA"/>
</dbReference>
<dbReference type="Proteomes" id="UP000184693">
    <property type="component" value="Unassembled WGS sequence"/>
</dbReference>
<dbReference type="PRINTS" id="PR00368">
    <property type="entry name" value="FADPNR"/>
</dbReference>